<dbReference type="eggNOG" id="ENOG502QTDN">
    <property type="taxonomic scope" value="Eukaryota"/>
</dbReference>
<dbReference type="OMA" id="MCRIAYE"/>
<dbReference type="PANTHER" id="PTHR46168">
    <property type="entry name" value="ARMADILLO REPEAT ONLY 4"/>
    <property type="match status" value="1"/>
</dbReference>
<sequence length="146" mass="16519">MLRTVVRFATTAPFLYERPIRRIVAEVSKNLERALTLVHKCKRQSILRRVVTITSATDFRKLFNFLESSVRDMKWLLSIFDPDSGGNNGIVLSLAPIASNDPILSWVWSFIATIQMGQLPDRVEAANELASLAQDNDLQGQTRQCQ</sequence>
<reference evidence="2 3" key="1">
    <citation type="journal article" date="2013" name="Nat. Genet.">
        <title>The high-quality draft genome of peach (Prunus persica) identifies unique patterns of genetic diversity, domestication and genome evolution.</title>
        <authorList>
            <consortium name="International Peach Genome Initiative"/>
            <person name="Verde I."/>
            <person name="Abbott A.G."/>
            <person name="Scalabrin S."/>
            <person name="Jung S."/>
            <person name="Shu S."/>
            <person name="Marroni F."/>
            <person name="Zhebentyayeva T."/>
            <person name="Dettori M.T."/>
            <person name="Grimwood J."/>
            <person name="Cattonaro F."/>
            <person name="Zuccolo A."/>
            <person name="Rossini L."/>
            <person name="Jenkins J."/>
            <person name="Vendramin E."/>
            <person name="Meisel L.A."/>
            <person name="Decroocq V."/>
            <person name="Sosinski B."/>
            <person name="Prochnik S."/>
            <person name="Mitros T."/>
            <person name="Policriti A."/>
            <person name="Cipriani G."/>
            <person name="Dondini L."/>
            <person name="Ficklin S."/>
            <person name="Goodstein D.M."/>
            <person name="Xuan P."/>
            <person name="Del Fabbro C."/>
            <person name="Aramini V."/>
            <person name="Copetti D."/>
            <person name="Gonzalez S."/>
            <person name="Horner D.S."/>
            <person name="Falchi R."/>
            <person name="Lucas S."/>
            <person name="Mica E."/>
            <person name="Maldonado J."/>
            <person name="Lazzari B."/>
            <person name="Bielenberg D."/>
            <person name="Pirona R."/>
            <person name="Miculan M."/>
            <person name="Barakat A."/>
            <person name="Testolin R."/>
            <person name="Stella A."/>
            <person name="Tartarini S."/>
            <person name="Tonutti P."/>
            <person name="Arus P."/>
            <person name="Orellana A."/>
            <person name="Wells C."/>
            <person name="Main D."/>
            <person name="Vizzotto G."/>
            <person name="Silva H."/>
            <person name="Salamini F."/>
            <person name="Schmutz J."/>
            <person name="Morgante M."/>
            <person name="Rokhsar D.S."/>
        </authorList>
    </citation>
    <scope>NUCLEOTIDE SEQUENCE [LARGE SCALE GENOMIC DNA]</scope>
    <source>
        <strain evidence="3">cv. Nemared</strain>
    </source>
</reference>
<dbReference type="PANTHER" id="PTHR46168:SF1">
    <property type="entry name" value="ARMADILLO REPEAT ONLY 4"/>
    <property type="match status" value="1"/>
</dbReference>
<dbReference type="STRING" id="3760.M5XG22"/>
<evidence type="ECO:0000313" key="2">
    <source>
        <dbReference type="EMBL" id="ONI27480.1"/>
    </source>
</evidence>
<organism evidence="2 3">
    <name type="scientific">Prunus persica</name>
    <name type="common">Peach</name>
    <name type="synonym">Amygdalus persica</name>
    <dbReference type="NCBI Taxonomy" id="3760"/>
    <lineage>
        <taxon>Eukaryota</taxon>
        <taxon>Viridiplantae</taxon>
        <taxon>Streptophyta</taxon>
        <taxon>Embryophyta</taxon>
        <taxon>Tracheophyta</taxon>
        <taxon>Spermatophyta</taxon>
        <taxon>Magnoliopsida</taxon>
        <taxon>eudicotyledons</taxon>
        <taxon>Gunneridae</taxon>
        <taxon>Pentapetalae</taxon>
        <taxon>rosids</taxon>
        <taxon>fabids</taxon>
        <taxon>Rosales</taxon>
        <taxon>Rosaceae</taxon>
        <taxon>Amygdaloideae</taxon>
        <taxon>Amygdaleae</taxon>
        <taxon>Prunus</taxon>
    </lineage>
</organism>
<dbReference type="Pfam" id="PF25055">
    <property type="entry name" value="DUF7792"/>
    <property type="match status" value="1"/>
</dbReference>
<gene>
    <name evidence="2" type="ORF">PRUPE_1G089500</name>
</gene>
<name>M5XG22_PRUPE</name>
<dbReference type="InterPro" id="IPR056694">
    <property type="entry name" value="DUF7792"/>
</dbReference>
<protein>
    <recommendedName>
        <fullName evidence="1">DUF7792 domain-containing protein</fullName>
    </recommendedName>
</protein>
<proteinExistence type="predicted"/>
<feature type="domain" description="DUF7792" evidence="1">
    <location>
        <begin position="1"/>
        <end position="81"/>
    </location>
</feature>
<evidence type="ECO:0000313" key="3">
    <source>
        <dbReference type="Proteomes" id="UP000006882"/>
    </source>
</evidence>
<dbReference type="EMBL" id="CM007651">
    <property type="protein sequence ID" value="ONI27480.1"/>
    <property type="molecule type" value="Genomic_DNA"/>
</dbReference>
<accession>M5XG22</accession>
<keyword evidence="3" id="KW-1185">Reference proteome</keyword>
<dbReference type="AlphaFoldDB" id="M5XG22"/>
<dbReference type="Proteomes" id="UP000006882">
    <property type="component" value="Chromosome G1"/>
</dbReference>
<dbReference type="Gramene" id="ONI27480">
    <property type="protein sequence ID" value="ONI27480"/>
    <property type="gene ID" value="PRUPE_1G089500"/>
</dbReference>
<evidence type="ECO:0000259" key="1">
    <source>
        <dbReference type="Pfam" id="PF25055"/>
    </source>
</evidence>
<dbReference type="HOGENOM" id="CLU_1780628_0_0_1"/>